<gene>
    <name evidence="2" type="ORF">D3M59_03930</name>
</gene>
<accession>A0A418Q2T3</accession>
<dbReference type="RefSeq" id="WP_119531768.1">
    <property type="nucleotide sequence ID" value="NZ_QXTF01000001.1"/>
</dbReference>
<evidence type="ECO:0000256" key="1">
    <source>
        <dbReference type="SAM" id="Phobius"/>
    </source>
</evidence>
<name>A0A418Q2T3_9SPHN</name>
<evidence type="ECO:0000313" key="3">
    <source>
        <dbReference type="Proteomes" id="UP000285023"/>
    </source>
</evidence>
<evidence type="ECO:0000313" key="2">
    <source>
        <dbReference type="EMBL" id="RIX32130.1"/>
    </source>
</evidence>
<keyword evidence="1" id="KW-1133">Transmembrane helix</keyword>
<protein>
    <recommendedName>
        <fullName evidence="4">Sugar transporter</fullName>
    </recommendedName>
</protein>
<sequence length="142" mass="15643">MVDGEVRNVPGWFWAGAALALLWEAFGCFTYVSQVTTDPATLPIDQRAMWEASPSWMIAAYAIAVWVGLIGAALLLMRRKVAVPVLMVSLLAVVVQFSALVLVPQLRETTPSEALLVPVVIVIACYVIWQFSKLAARRGWLR</sequence>
<proteinExistence type="predicted"/>
<feature type="transmembrane region" description="Helical" evidence="1">
    <location>
        <begin position="12"/>
        <end position="33"/>
    </location>
</feature>
<dbReference type="Proteomes" id="UP000285023">
    <property type="component" value="Unassembled WGS sequence"/>
</dbReference>
<comment type="caution">
    <text evidence="2">The sequence shown here is derived from an EMBL/GenBank/DDBJ whole genome shotgun (WGS) entry which is preliminary data.</text>
</comment>
<dbReference type="EMBL" id="QXTF01000001">
    <property type="protein sequence ID" value="RIX32130.1"/>
    <property type="molecule type" value="Genomic_DNA"/>
</dbReference>
<keyword evidence="1" id="KW-0472">Membrane</keyword>
<dbReference type="AlphaFoldDB" id="A0A418Q2T3"/>
<keyword evidence="3" id="KW-1185">Reference proteome</keyword>
<feature type="transmembrane region" description="Helical" evidence="1">
    <location>
        <begin position="83"/>
        <end position="103"/>
    </location>
</feature>
<reference evidence="2 3" key="1">
    <citation type="submission" date="2018-09" db="EMBL/GenBank/DDBJ databases">
        <title>Sphingomonas sp. DAC4.</title>
        <authorList>
            <person name="Seo T."/>
        </authorList>
    </citation>
    <scope>NUCLEOTIDE SEQUENCE [LARGE SCALE GENOMIC DNA]</scope>
    <source>
        <strain evidence="2 3">DAC4</strain>
    </source>
</reference>
<dbReference type="OrthoDB" id="7507670at2"/>
<keyword evidence="1" id="KW-0812">Transmembrane</keyword>
<organism evidence="2 3">
    <name type="scientific">Sphingomonas edaphi</name>
    <dbReference type="NCBI Taxonomy" id="2315689"/>
    <lineage>
        <taxon>Bacteria</taxon>
        <taxon>Pseudomonadati</taxon>
        <taxon>Pseudomonadota</taxon>
        <taxon>Alphaproteobacteria</taxon>
        <taxon>Sphingomonadales</taxon>
        <taxon>Sphingomonadaceae</taxon>
        <taxon>Sphingomonas</taxon>
    </lineage>
</organism>
<feature type="transmembrane region" description="Helical" evidence="1">
    <location>
        <begin position="53"/>
        <end position="76"/>
    </location>
</feature>
<evidence type="ECO:0008006" key="4">
    <source>
        <dbReference type="Google" id="ProtNLM"/>
    </source>
</evidence>
<feature type="transmembrane region" description="Helical" evidence="1">
    <location>
        <begin position="115"/>
        <end position="136"/>
    </location>
</feature>